<dbReference type="SUPFAM" id="SSF63829">
    <property type="entry name" value="Calcium-dependent phosphotriesterase"/>
    <property type="match status" value="1"/>
</dbReference>
<protein>
    <submittedName>
        <fullName evidence="1">Uncharacterized protein</fullName>
    </submittedName>
</protein>
<organism evidence="1 2">
    <name type="scientific">Eiseniibacteriota bacterium</name>
    <dbReference type="NCBI Taxonomy" id="2212470"/>
    <lineage>
        <taxon>Bacteria</taxon>
        <taxon>Candidatus Eiseniibacteriota</taxon>
    </lineage>
</organism>
<dbReference type="Gene3D" id="2.120.10.30">
    <property type="entry name" value="TolB, C-terminal domain"/>
    <property type="match status" value="1"/>
</dbReference>
<dbReference type="Proteomes" id="UP000580839">
    <property type="component" value="Unassembled WGS sequence"/>
</dbReference>
<dbReference type="AlphaFoldDB" id="A0A849SP35"/>
<evidence type="ECO:0000313" key="2">
    <source>
        <dbReference type="Proteomes" id="UP000580839"/>
    </source>
</evidence>
<dbReference type="EMBL" id="JABFRW010000065">
    <property type="protein sequence ID" value="NOT33695.1"/>
    <property type="molecule type" value="Genomic_DNA"/>
</dbReference>
<reference evidence="1 2" key="1">
    <citation type="submission" date="2020-04" db="EMBL/GenBank/DDBJ databases">
        <title>Metagenomic profiling of ammonia- and methane-oxidizing microorganisms in a Dutch drinking water treatment plant.</title>
        <authorList>
            <person name="Poghosyan L."/>
            <person name="Leucker S."/>
        </authorList>
    </citation>
    <scope>NUCLEOTIDE SEQUENCE [LARGE SCALE GENOMIC DNA]</scope>
    <source>
        <strain evidence="1">S-RSF-IL-03</strain>
    </source>
</reference>
<accession>A0A849SP35</accession>
<name>A0A849SP35_UNCEI</name>
<gene>
    <name evidence="1" type="ORF">HOP12_05925</name>
</gene>
<proteinExistence type="predicted"/>
<comment type="caution">
    <text evidence="1">The sequence shown here is derived from an EMBL/GenBank/DDBJ whole genome shotgun (WGS) entry which is preliminary data.</text>
</comment>
<dbReference type="InterPro" id="IPR011042">
    <property type="entry name" value="6-blade_b-propeller_TolB-like"/>
</dbReference>
<feature type="non-terminal residue" evidence="1">
    <location>
        <position position="1"/>
    </location>
</feature>
<evidence type="ECO:0000313" key="1">
    <source>
        <dbReference type="EMBL" id="NOT33695.1"/>
    </source>
</evidence>
<sequence>VTVERGAARVQRLDTGGQPLSAWPVPLGRGTLGVSVAVDDSGRVAVADERGGRLWLWSANGEPLLELTGLAHPRAIAFASDGDLVVAESAPARVRRVRPERAVEGARGAEH</sequence>